<protein>
    <submittedName>
        <fullName evidence="1">Uncharacterized protein</fullName>
    </submittedName>
</protein>
<gene>
    <name evidence="1" type="ORF">SDC9_131520</name>
</gene>
<accession>A0A645D5U5</accession>
<proteinExistence type="predicted"/>
<dbReference type="EMBL" id="VSSQ01032994">
    <property type="protein sequence ID" value="MPM84448.1"/>
    <property type="molecule type" value="Genomic_DNA"/>
</dbReference>
<reference evidence="1" key="1">
    <citation type="submission" date="2019-08" db="EMBL/GenBank/DDBJ databases">
        <authorList>
            <person name="Kucharzyk K."/>
            <person name="Murdoch R.W."/>
            <person name="Higgins S."/>
            <person name="Loffler F."/>
        </authorList>
    </citation>
    <scope>NUCLEOTIDE SEQUENCE</scope>
</reference>
<sequence length="129" mass="14630">MVIKFRGESSMNKLAEPSFVFFFQPVERIKDITNYFNFTASHMPNNFILVKLDKRGKSRELNWGKINVYSGTDMGIPEDNSISFEVSSIDELSYVVKPSIQLEKGEYAFVFDGANGSGAFMPIFDFSVN</sequence>
<name>A0A645D5U5_9ZZZZ</name>
<organism evidence="1">
    <name type="scientific">bioreactor metagenome</name>
    <dbReference type="NCBI Taxonomy" id="1076179"/>
    <lineage>
        <taxon>unclassified sequences</taxon>
        <taxon>metagenomes</taxon>
        <taxon>ecological metagenomes</taxon>
    </lineage>
</organism>
<dbReference type="AlphaFoldDB" id="A0A645D5U5"/>
<comment type="caution">
    <text evidence="1">The sequence shown here is derived from an EMBL/GenBank/DDBJ whole genome shotgun (WGS) entry which is preliminary data.</text>
</comment>
<evidence type="ECO:0000313" key="1">
    <source>
        <dbReference type="EMBL" id="MPM84448.1"/>
    </source>
</evidence>